<geneLocation type="plasmid" evidence="1 2">
    <name>pROLI83</name>
</geneLocation>
<keyword evidence="2" id="KW-1185">Reference proteome</keyword>
<evidence type="ECO:0000313" key="2">
    <source>
        <dbReference type="Proteomes" id="UP001318682"/>
    </source>
</evidence>
<dbReference type="EMBL" id="CP143425">
    <property type="protein sequence ID" value="WVX51564.1"/>
    <property type="molecule type" value="Genomic_DNA"/>
</dbReference>
<proteinExistence type="predicted"/>
<evidence type="ECO:0000313" key="1">
    <source>
        <dbReference type="EMBL" id="WVX51564.1"/>
    </source>
</evidence>
<accession>A0ABZ2C3Z0</accession>
<protein>
    <submittedName>
        <fullName evidence="1">Uncharacterized protein</fullName>
    </submittedName>
</protein>
<reference evidence="1 2" key="1">
    <citation type="submission" date="2024-01" db="EMBL/GenBank/DDBJ databases">
        <title>Roseobacter fucihabitans sp. nov., isolated from the brown alga Fucus spiralis.</title>
        <authorList>
            <person name="Hahnke S."/>
            <person name="Berger M."/>
            <person name="Schlingloff A."/>
            <person name="Athale I."/>
            <person name="Neumann-Schaal M."/>
            <person name="Adenaya A."/>
            <person name="Poehlein A."/>
            <person name="Daniel R."/>
            <person name="Pertersen J."/>
            <person name="Brinkhoff T."/>
        </authorList>
    </citation>
    <scope>NUCLEOTIDE SEQUENCE [LARGE SCALE GENOMIC DNA]</scope>
    <source>
        <strain evidence="1 2">B14</strain>
        <plasmid evidence="1 2">pROLI83</plasmid>
    </source>
</reference>
<gene>
    <name evidence="1" type="ORF">ROLI_046660</name>
</gene>
<sequence>MDLGQIVVDQYLILLHGMPLSLITTSGLATWENEGQSFSCHYDQITHEGEHLGKFRCLYQKEGSPEIFLLVEPPSSPEGFSVILLDHPPRTLH</sequence>
<organism evidence="1 2">
    <name type="scientific">Roseobacter fucihabitans</name>
    <dbReference type="NCBI Taxonomy" id="1537242"/>
    <lineage>
        <taxon>Bacteria</taxon>
        <taxon>Pseudomonadati</taxon>
        <taxon>Pseudomonadota</taxon>
        <taxon>Alphaproteobacteria</taxon>
        <taxon>Rhodobacterales</taxon>
        <taxon>Roseobacteraceae</taxon>
        <taxon>Roseobacter</taxon>
    </lineage>
</organism>
<dbReference type="Proteomes" id="UP001318682">
    <property type="component" value="Plasmid pROLI83"/>
</dbReference>
<keyword evidence="1" id="KW-0614">Plasmid</keyword>
<name>A0ABZ2C3Z0_9RHOB</name>